<dbReference type="RefSeq" id="XP_067080666.1">
    <property type="nucleotide sequence ID" value="XM_067224565.1"/>
</dbReference>
<dbReference type="GO" id="GO:0005509">
    <property type="term" value="F:calcium ion binding"/>
    <property type="evidence" value="ECO:0007669"/>
    <property type="project" value="InterPro"/>
</dbReference>
<dbReference type="Gene3D" id="1.10.238.10">
    <property type="entry name" value="EF-hand"/>
    <property type="match status" value="1"/>
</dbReference>
<dbReference type="VEuPathDB" id="TriTrypDB:TEOVI_000132700"/>
<evidence type="ECO:0000256" key="1">
    <source>
        <dbReference type="ARBA" id="ARBA00022737"/>
    </source>
</evidence>
<dbReference type="AlphaFoldDB" id="A0A1G4IBW7"/>
<keyword evidence="4" id="KW-1185">Reference proteome</keyword>
<evidence type="ECO:0000313" key="3">
    <source>
        <dbReference type="EMBL" id="SCU69758.1"/>
    </source>
</evidence>
<dbReference type="PANTHER" id="PTHR46763">
    <property type="entry name" value="DYNEIN REGULATORY COMPLEX PROTEIN 8"/>
    <property type="match status" value="1"/>
</dbReference>
<dbReference type="EMBL" id="CZPT02001306">
    <property type="protein sequence ID" value="SCU69758.1"/>
    <property type="molecule type" value="Genomic_DNA"/>
</dbReference>
<sequence>MSKKEAISTPRKSKKAEVVIEGCVTIGSKQLLPSALDESRREQLSKQFDDIIEAHVAIDGGIADPVAAKIKELPTLSVGFIARAMGLNLSNDQVLSLVEMVEERDTVSRGCVPVGPLKEIIVGALMSGVITRQDSVAPTSNRKKRHSVSENRPLMHVSRDSEELIYAAFRTLDVGNRGYMEAEELRHLFRSGLEPFTDEEMENMIAAAADPQNGLIFYEDFVDVLANE</sequence>
<dbReference type="GeneID" id="92375267"/>
<reference evidence="3" key="1">
    <citation type="submission" date="2016-09" db="EMBL/GenBank/DDBJ databases">
        <authorList>
            <person name="Hebert L."/>
            <person name="Moumen B."/>
        </authorList>
    </citation>
    <scope>NUCLEOTIDE SEQUENCE [LARGE SCALE GENOMIC DNA]</scope>
    <source>
        <strain evidence="3">OVI</strain>
    </source>
</reference>
<feature type="domain" description="EF-hand" evidence="2">
    <location>
        <begin position="160"/>
        <end position="195"/>
    </location>
</feature>
<dbReference type="PROSITE" id="PS50222">
    <property type="entry name" value="EF_HAND_2"/>
    <property type="match status" value="1"/>
</dbReference>
<comment type="caution">
    <text evidence="3">The sequence shown here is derived from an EMBL/GenBank/DDBJ whole genome shotgun (WGS) entry which is preliminary data.</text>
</comment>
<dbReference type="FunFam" id="1.10.238.10:FF:000003">
    <property type="entry name" value="Calmodulin A"/>
    <property type="match status" value="1"/>
</dbReference>
<dbReference type="Pfam" id="PF13499">
    <property type="entry name" value="EF-hand_7"/>
    <property type="match status" value="1"/>
</dbReference>
<accession>A0A1G4IBW7</accession>
<organism evidence="3 4">
    <name type="scientific">Trypanosoma equiperdum</name>
    <dbReference type="NCBI Taxonomy" id="5694"/>
    <lineage>
        <taxon>Eukaryota</taxon>
        <taxon>Discoba</taxon>
        <taxon>Euglenozoa</taxon>
        <taxon>Kinetoplastea</taxon>
        <taxon>Metakinetoplastina</taxon>
        <taxon>Trypanosomatida</taxon>
        <taxon>Trypanosomatidae</taxon>
        <taxon>Trypanosoma</taxon>
    </lineage>
</organism>
<evidence type="ECO:0000313" key="4">
    <source>
        <dbReference type="Proteomes" id="UP000195570"/>
    </source>
</evidence>
<proteinExistence type="predicted"/>
<protein>
    <submittedName>
        <fullName evidence="3">EF-hand domain pair, putative</fullName>
    </submittedName>
</protein>
<dbReference type="InterPro" id="IPR002048">
    <property type="entry name" value="EF_hand_dom"/>
</dbReference>
<dbReference type="Proteomes" id="UP000195570">
    <property type="component" value="Unassembled WGS sequence"/>
</dbReference>
<evidence type="ECO:0000259" key="2">
    <source>
        <dbReference type="PROSITE" id="PS50222"/>
    </source>
</evidence>
<dbReference type="InterPro" id="IPR011992">
    <property type="entry name" value="EF-hand-dom_pair"/>
</dbReference>
<dbReference type="PANTHER" id="PTHR46763:SF1">
    <property type="entry name" value="DYNEIN REGULATORY COMPLEX PROTEIN 8"/>
    <property type="match status" value="1"/>
</dbReference>
<keyword evidence="1" id="KW-0677">Repeat</keyword>
<gene>
    <name evidence="3" type="ORF">TEOVI_000132700</name>
</gene>
<dbReference type="SUPFAM" id="SSF47473">
    <property type="entry name" value="EF-hand"/>
    <property type="match status" value="1"/>
</dbReference>
<name>A0A1G4IBW7_TRYEQ</name>